<organism evidence="12 14">
    <name type="scientific">Yarrowia lipolytica</name>
    <name type="common">Candida lipolytica</name>
    <dbReference type="NCBI Taxonomy" id="4952"/>
    <lineage>
        <taxon>Eukaryota</taxon>
        <taxon>Fungi</taxon>
        <taxon>Dikarya</taxon>
        <taxon>Ascomycota</taxon>
        <taxon>Saccharomycotina</taxon>
        <taxon>Dipodascomycetes</taxon>
        <taxon>Dipodascales</taxon>
        <taxon>Dipodascales incertae sedis</taxon>
        <taxon>Yarrowia</taxon>
    </lineage>
</organism>
<proteinExistence type="inferred from homology"/>
<dbReference type="EMBL" id="CP017558">
    <property type="protein sequence ID" value="AOW07626.1"/>
    <property type="molecule type" value="Genomic_DNA"/>
</dbReference>
<dbReference type="OMA" id="CFENRGA"/>
<keyword evidence="4" id="KW-0548">Nucleotidyltransferase</keyword>
<name>A0A1H6PNJ8_YARLL</name>
<dbReference type="GO" id="GO:0008108">
    <property type="term" value="F:UDP-glucose:hexose-1-phosphate uridylyltransferase activity"/>
    <property type="evidence" value="ECO:0007669"/>
    <property type="project" value="InterPro"/>
</dbReference>
<evidence type="ECO:0000313" key="14">
    <source>
        <dbReference type="Proteomes" id="UP000182444"/>
    </source>
</evidence>
<accession>A0A1H6PNJ8</accession>
<evidence type="ECO:0000256" key="9">
    <source>
        <dbReference type="PIRSR" id="PIRSR000808-3"/>
    </source>
</evidence>
<dbReference type="Pfam" id="PF02744">
    <property type="entry name" value="GalP_UDP_tr_C"/>
    <property type="match status" value="1"/>
</dbReference>
<evidence type="ECO:0000259" key="11">
    <source>
        <dbReference type="Pfam" id="PF02744"/>
    </source>
</evidence>
<dbReference type="OrthoDB" id="418412at2759"/>
<dbReference type="InterPro" id="IPR005849">
    <property type="entry name" value="GalP_Utransf_N"/>
</dbReference>
<feature type="binding site" evidence="9">
    <location>
        <position position="128"/>
    </location>
    <ligand>
        <name>Zn(2+)</name>
        <dbReference type="ChEBI" id="CHEBI:29105"/>
    </ligand>
</feature>
<dbReference type="NCBIfam" id="NF008724">
    <property type="entry name" value="PRK11720.1"/>
    <property type="match status" value="1"/>
</dbReference>
<dbReference type="FunFam" id="3.30.428.10:FF:000002">
    <property type="entry name" value="Galactose-1-phosphate uridylyltransferase"/>
    <property type="match status" value="1"/>
</dbReference>
<dbReference type="Pfam" id="PF01087">
    <property type="entry name" value="GalP_UDP_transf"/>
    <property type="match status" value="1"/>
</dbReference>
<feature type="binding site" evidence="9">
    <location>
        <position position="51"/>
    </location>
    <ligand>
        <name>Zn(2+)</name>
        <dbReference type="ChEBI" id="CHEBI:29105"/>
    </ligand>
</feature>
<evidence type="ECO:0000256" key="1">
    <source>
        <dbReference type="ARBA" id="ARBA00010951"/>
    </source>
</evidence>
<dbReference type="GO" id="GO:0033499">
    <property type="term" value="P:galactose catabolic process via UDP-galactose, Leloir pathway"/>
    <property type="evidence" value="ECO:0007669"/>
    <property type="project" value="TreeGrafter"/>
</dbReference>
<dbReference type="RefSeq" id="XP_505809.1">
    <property type="nucleotide sequence ID" value="XM_505809.1"/>
</dbReference>
<dbReference type="InterPro" id="IPR001937">
    <property type="entry name" value="GalP_UDPtransf1"/>
</dbReference>
<dbReference type="eggNOG" id="KOG2958">
    <property type="taxonomic scope" value="Eukaryota"/>
</dbReference>
<dbReference type="SUPFAM" id="SSF54197">
    <property type="entry name" value="HIT-like"/>
    <property type="match status" value="2"/>
</dbReference>
<dbReference type="EMBL" id="KZ858960">
    <property type="protein sequence ID" value="RDW27660.1"/>
    <property type="molecule type" value="Genomic_DNA"/>
</dbReference>
<keyword evidence="7" id="KW-0119">Carbohydrate metabolism</keyword>
<evidence type="ECO:0000256" key="4">
    <source>
        <dbReference type="ARBA" id="ARBA00022695"/>
    </source>
</evidence>
<keyword evidence="5 9" id="KW-0479">Metal-binding</keyword>
<sequence length="352" mass="40966">MTLVASDIPHRRYNPLRQSWVLVSPHRAKRPWQGQQEEPTKDTKPEYDDKCYLCPRNARINGEMNPDYKDTFVFENDFSAVFEKTAEVEKVVEEAQKEHTESTALDLDLLRKEDVFGYCQVICFSPKHNVTLATMTVEQIEKVIETWQKMYTEAQSRGIKYSLIFENKGATMGCSNPHAHGQVWNTSIVPEEPQMEFDSLKKYKDEKNRDLLVDYVNLEMSKNERIVYQNASFLVVVPYWAVWPFETMIVSKERVSSIKKLTKEQVQHLADAISVITKKYDKLFNTSFPYSMGIHQSFVDVENCPYEHLRLLFYPPLLRSASVKKFQVGFEMLGMPQRDITAEGAAKRLYDL</sequence>
<dbReference type="KEGG" id="yli:2908739"/>
<dbReference type="PANTHER" id="PTHR11943:SF1">
    <property type="entry name" value="GALACTOSE-1-PHOSPHATE URIDYLYLTRANSFERASE"/>
    <property type="match status" value="1"/>
</dbReference>
<dbReference type="NCBIfam" id="TIGR00209">
    <property type="entry name" value="galT_1"/>
    <property type="match status" value="1"/>
</dbReference>
<dbReference type="VEuPathDB" id="FungiDB:YALI1_F31405g"/>
<dbReference type="Proteomes" id="UP000256601">
    <property type="component" value="Unassembled WGS sequence"/>
</dbReference>
<feature type="binding site" evidence="9">
    <location>
        <position position="178"/>
    </location>
    <ligand>
        <name>Zn(2+)</name>
        <dbReference type="ChEBI" id="CHEBI:29105"/>
    </ligand>
</feature>
<evidence type="ECO:0000256" key="2">
    <source>
        <dbReference type="ARBA" id="ARBA00016340"/>
    </source>
</evidence>
<dbReference type="InterPro" id="IPR005850">
    <property type="entry name" value="GalP_Utransf_C"/>
</dbReference>
<comment type="similarity">
    <text evidence="1">Belongs to the galactose-1-phosphate uridylyltransferase type 1 family.</text>
</comment>
<evidence type="ECO:0000259" key="10">
    <source>
        <dbReference type="Pfam" id="PF01087"/>
    </source>
</evidence>
<dbReference type="AlphaFoldDB" id="A0A1H6PNJ8"/>
<dbReference type="PANTHER" id="PTHR11943">
    <property type="entry name" value="GALACTOSE-1-PHOSPHATE URIDYLYLTRANSFERASE"/>
    <property type="match status" value="1"/>
</dbReference>
<dbReference type="GeneID" id="2908739"/>
<feature type="domain" description="Galactose-1-phosphate uridyl transferase C-terminal" evidence="11">
    <location>
        <begin position="197"/>
        <end position="351"/>
    </location>
</feature>
<evidence type="ECO:0000256" key="8">
    <source>
        <dbReference type="PIRSR" id="PIRSR000808-1"/>
    </source>
</evidence>
<evidence type="ECO:0000256" key="7">
    <source>
        <dbReference type="ARBA" id="ARBA00023277"/>
    </source>
</evidence>
<dbReference type="GO" id="GO:0005737">
    <property type="term" value="C:cytoplasm"/>
    <property type="evidence" value="ECO:0007669"/>
    <property type="project" value="TreeGrafter"/>
</dbReference>
<dbReference type="CDD" id="cd00608">
    <property type="entry name" value="GalT"/>
    <property type="match status" value="1"/>
</dbReference>
<comment type="cofactor">
    <cofactor evidence="9">
        <name>Zn(2+)</name>
        <dbReference type="ChEBI" id="CHEBI:29105"/>
    </cofactor>
    <text evidence="9">Binds 1 zinc ion per subunit.</text>
</comment>
<feature type="binding site" evidence="9">
    <location>
        <position position="54"/>
    </location>
    <ligand>
        <name>Zn(2+)</name>
        <dbReference type="ChEBI" id="CHEBI:29105"/>
    </ligand>
</feature>
<keyword evidence="3 13" id="KW-0808">Transferase</keyword>
<feature type="active site" description="Tele-UMP-histidine intermediate" evidence="8">
    <location>
        <position position="180"/>
    </location>
</feature>
<evidence type="ECO:0000313" key="15">
    <source>
        <dbReference type="Proteomes" id="UP000256601"/>
    </source>
</evidence>
<feature type="domain" description="Galactose-1-phosphate uridyl transferase N-terminal" evidence="10">
    <location>
        <begin position="5"/>
        <end position="190"/>
    </location>
</feature>
<evidence type="ECO:0000256" key="6">
    <source>
        <dbReference type="ARBA" id="ARBA00022833"/>
    </source>
</evidence>
<evidence type="ECO:0000256" key="3">
    <source>
        <dbReference type="ARBA" id="ARBA00022679"/>
    </source>
</evidence>
<evidence type="ECO:0000256" key="5">
    <source>
        <dbReference type="ARBA" id="ARBA00022723"/>
    </source>
</evidence>
<reference evidence="13 15" key="2">
    <citation type="submission" date="2018-07" db="EMBL/GenBank/DDBJ databases">
        <title>Draft Genome Assemblies for Five Robust Yarrowia lipolytica Strains Exhibiting High Lipid Production and Pentose Sugar Utilization and Sugar Alcohol Secretion from Undetoxified Lignocellulosic Biomass Hydrolysates.</title>
        <authorList>
            <consortium name="DOE Joint Genome Institute"/>
            <person name="Walker C."/>
            <person name="Ryu S."/>
            <person name="Na H."/>
            <person name="Zane M."/>
            <person name="LaButti K."/>
            <person name="Lipzen A."/>
            <person name="Haridas S."/>
            <person name="Barry K."/>
            <person name="Grigoriev I.V."/>
            <person name="Quarterman J."/>
            <person name="Slininger P."/>
            <person name="Dien B."/>
            <person name="Trinh C.T."/>
        </authorList>
    </citation>
    <scope>NUCLEOTIDE SEQUENCE [LARGE SCALE GENOMIC DNA]</scope>
    <source>
        <strain evidence="13 15">YB392</strain>
    </source>
</reference>
<dbReference type="UniPathway" id="UPA00214"/>
<dbReference type="Proteomes" id="UP000182444">
    <property type="component" value="Chromosome 1F"/>
</dbReference>
<protein>
    <recommendedName>
        <fullName evidence="2">Galactose-1-phosphate uridylyltransferase</fullName>
    </recommendedName>
</protein>
<evidence type="ECO:0000313" key="12">
    <source>
        <dbReference type="EMBL" id="AOW07626.1"/>
    </source>
</evidence>
<gene>
    <name evidence="13" type="ORF">B0I71DRAFT_128726</name>
    <name evidence="12" type="ORF">YALI1_F31405g</name>
</gene>
<evidence type="ECO:0000313" key="13">
    <source>
        <dbReference type="EMBL" id="RDW27660.1"/>
    </source>
</evidence>
<dbReference type="VEuPathDB" id="FungiDB:YALI0_F23947g"/>
<dbReference type="GO" id="GO:0008270">
    <property type="term" value="F:zinc ion binding"/>
    <property type="evidence" value="ECO:0007669"/>
    <property type="project" value="InterPro"/>
</dbReference>
<keyword evidence="6 9" id="KW-0862">Zinc</keyword>
<dbReference type="Gene3D" id="3.30.428.10">
    <property type="entry name" value="HIT-like"/>
    <property type="match status" value="2"/>
</dbReference>
<reference evidence="12 14" key="1">
    <citation type="journal article" date="2016" name="PLoS ONE">
        <title>Sequence Assembly of Yarrowia lipolytica Strain W29/CLIB89 Shows Transposable Element Diversity.</title>
        <authorList>
            <person name="Magnan C."/>
            <person name="Yu J."/>
            <person name="Chang I."/>
            <person name="Jahn E."/>
            <person name="Kanomata Y."/>
            <person name="Wu J."/>
            <person name="Zeller M."/>
            <person name="Oakes M."/>
            <person name="Baldi P."/>
            <person name="Sandmeyer S."/>
        </authorList>
    </citation>
    <scope>NUCLEOTIDE SEQUENCE [LARGE SCALE GENOMIC DNA]</scope>
    <source>
        <strain evidence="12">CLIB89</strain>
        <strain evidence="14">CLIB89(W29)</strain>
    </source>
</reference>
<dbReference type="PIRSF" id="PIRSF000808">
    <property type="entry name" value="GalT"/>
    <property type="match status" value="1"/>
</dbReference>
<dbReference type="InterPro" id="IPR036265">
    <property type="entry name" value="HIT-like_sf"/>
</dbReference>